<dbReference type="PANTHER" id="PTHR10067">
    <property type="entry name" value="PHOSPHATIDYLSERINE DECARBOXYLASE"/>
    <property type="match status" value="1"/>
</dbReference>
<evidence type="ECO:0000256" key="1">
    <source>
        <dbReference type="ARBA" id="ARBA00022793"/>
    </source>
</evidence>
<evidence type="ECO:0000256" key="2">
    <source>
        <dbReference type="ARBA" id="ARBA00023239"/>
    </source>
</evidence>
<dbReference type="InterPro" id="IPR003817">
    <property type="entry name" value="PS_Dcarbxylase"/>
</dbReference>
<accession>A0A9P5C1I7</accession>
<dbReference type="EMBL" id="SWKV01000026">
    <property type="protein sequence ID" value="KAF3040269.1"/>
    <property type="molecule type" value="Genomic_DNA"/>
</dbReference>
<dbReference type="PANTHER" id="PTHR10067:SF9">
    <property type="entry name" value="PHOSPHATIDYLSERINE DECARBOXYLASE FAMILY PROTEIN (AFU_ORTHOLOGUE AFUA_7G01730)"/>
    <property type="match status" value="1"/>
</dbReference>
<protein>
    <recommendedName>
        <fullName evidence="3">L-tryptophan decarboxylase PsiD-like domain-containing protein</fullName>
    </recommendedName>
</protein>
<dbReference type="OrthoDB" id="5973539at2759"/>
<dbReference type="GO" id="GO:0005739">
    <property type="term" value="C:mitochondrion"/>
    <property type="evidence" value="ECO:0007669"/>
    <property type="project" value="TreeGrafter"/>
</dbReference>
<keyword evidence="1" id="KW-0210">Decarboxylase</keyword>
<dbReference type="AlphaFoldDB" id="A0A9P5C1I7"/>
<dbReference type="GO" id="GO:0006646">
    <property type="term" value="P:phosphatidylethanolamine biosynthetic process"/>
    <property type="evidence" value="ECO:0007669"/>
    <property type="project" value="TreeGrafter"/>
</dbReference>
<proteinExistence type="predicted"/>
<organism evidence="4 5">
    <name type="scientific">Didymella heteroderae</name>
    <dbReference type="NCBI Taxonomy" id="1769908"/>
    <lineage>
        <taxon>Eukaryota</taxon>
        <taxon>Fungi</taxon>
        <taxon>Dikarya</taxon>
        <taxon>Ascomycota</taxon>
        <taxon>Pezizomycotina</taxon>
        <taxon>Dothideomycetes</taxon>
        <taxon>Pleosporomycetidae</taxon>
        <taxon>Pleosporales</taxon>
        <taxon>Pleosporineae</taxon>
        <taxon>Didymellaceae</taxon>
        <taxon>Didymella</taxon>
    </lineage>
</organism>
<gene>
    <name evidence="4" type="ORF">E8E12_004493</name>
</gene>
<evidence type="ECO:0000259" key="3">
    <source>
        <dbReference type="Pfam" id="PF12588"/>
    </source>
</evidence>
<dbReference type="Proteomes" id="UP000758155">
    <property type="component" value="Unassembled WGS sequence"/>
</dbReference>
<comment type="caution">
    <text evidence="4">The sequence shown here is derived from an EMBL/GenBank/DDBJ whole genome shotgun (WGS) entry which is preliminary data.</text>
</comment>
<dbReference type="Pfam" id="PF02666">
    <property type="entry name" value="PS_Dcarbxylase"/>
    <property type="match status" value="1"/>
</dbReference>
<sequence length="452" mass="50893">MTSKTHQDYAKDVPKEHHVHRIGSWLPADHRHVKDWISDIIAHVEKNPKDLHPVIKEFKSLIEDNTRIYLLVNAMFEEVPSKKPYTNDPAGHKQVRDYQHMLELFNHLLTTAPSWNDREYSVGMVGTPFNAILDWPMGTPSGFAFFLDPDVNKMLKKTLNAWAEFLGSPDSAYVLGDDPNGWFSKHGTEDLAMTANVGQTNYSFEQIFKCDPSKKYKGYTSWDSFFTRAVHEDKRPVASPDDDNIIANCCESKPYKVARGIKSRDKFWAKGQPYSLKDMLSQDPLYEKFIGGTIYQAFLSALSYHRWHSPVSGKIVKSYKVDGTYFSEPLFAGIGDPEAKGNMDSAGEKTGQGYLTATATRAIIFIEADNKDLGLVCFLGIGMTEVSTCDTTVSEGDHVRKGDQLGMFHYGGSTHCVIFEKGVELEEFPSTENPEHNVPVRSKLAVVKKKQT</sequence>
<dbReference type="GO" id="GO:0004609">
    <property type="term" value="F:phosphatidylserine decarboxylase activity"/>
    <property type="evidence" value="ECO:0007669"/>
    <property type="project" value="InterPro"/>
</dbReference>
<feature type="domain" description="L-tryptophan decarboxylase PsiD-like" evidence="3">
    <location>
        <begin position="52"/>
        <end position="191"/>
    </location>
</feature>
<dbReference type="InterPro" id="IPR022237">
    <property type="entry name" value="PsiD-like"/>
</dbReference>
<keyword evidence="2" id="KW-0456">Lyase</keyword>
<keyword evidence="5" id="KW-1185">Reference proteome</keyword>
<name>A0A9P5C1I7_9PLEO</name>
<evidence type="ECO:0000313" key="4">
    <source>
        <dbReference type="EMBL" id="KAF3040269.1"/>
    </source>
</evidence>
<dbReference type="Pfam" id="PF12588">
    <property type="entry name" value="PSDC"/>
    <property type="match status" value="1"/>
</dbReference>
<evidence type="ECO:0000313" key="5">
    <source>
        <dbReference type="Proteomes" id="UP000758155"/>
    </source>
</evidence>
<reference evidence="4" key="1">
    <citation type="submission" date="2019-04" db="EMBL/GenBank/DDBJ databases">
        <title>Sequencing of skin fungus with MAO and IRED activity.</title>
        <authorList>
            <person name="Marsaioli A.J."/>
            <person name="Bonatto J.M.C."/>
            <person name="Reis Junior O."/>
        </authorList>
    </citation>
    <scope>NUCLEOTIDE SEQUENCE</scope>
    <source>
        <strain evidence="4">28M1</strain>
    </source>
</reference>